<dbReference type="EMBL" id="JACHHT010000002">
    <property type="protein sequence ID" value="MBB6521825.1"/>
    <property type="molecule type" value="Genomic_DNA"/>
</dbReference>
<keyword evidence="6" id="KW-1185">Reference proteome</keyword>
<accession>A0A7X0JT72</accession>
<sequence>MLQAPPSFQIPIRILSSSAQAAGLQESELHSVLGGSGLEPIDLYPGNQESIPGEVFFEIMERIRGLRESPTINLDIGANTQLSVMWPLNEYFLNAPDLYSAMSAPPEYQPLRVPFLRSKLSLEADYLKIELLVFVDVSEDRLQGLSEVYFQIIQTLAHSYIGEEIPDCYFEFRHKAPDYQDAYQDYFHGHCYFGKNQNCYYIPIDYARKANPKANADAYQLAQTICQQQLKQVPNHSLTMADRVCRTLMSQPLGKMHEDAVARALFVSKRTLARRLEGEGKKFRQVREELLSELASRQLRESQASVESIAVLLGYSDVANFRRAFKRWFSKSPSEYRQSFQNSGSGNSHS</sequence>
<dbReference type="Pfam" id="PF12625">
    <property type="entry name" value="Arabinose_bd"/>
    <property type="match status" value="1"/>
</dbReference>
<dbReference type="PANTHER" id="PTHR47894:SF1">
    <property type="entry name" value="HTH-TYPE TRANSCRIPTIONAL REGULATOR VQSM"/>
    <property type="match status" value="1"/>
</dbReference>
<protein>
    <submittedName>
        <fullName evidence="5">AraC-like DNA-binding protein</fullName>
    </submittedName>
</protein>
<evidence type="ECO:0000313" key="5">
    <source>
        <dbReference type="EMBL" id="MBB6521825.1"/>
    </source>
</evidence>
<evidence type="ECO:0000256" key="3">
    <source>
        <dbReference type="ARBA" id="ARBA00023163"/>
    </source>
</evidence>
<name>A0A7X0JT72_9GAMM</name>
<evidence type="ECO:0000313" key="6">
    <source>
        <dbReference type="Proteomes" id="UP000528457"/>
    </source>
</evidence>
<comment type="caution">
    <text evidence="5">The sequence shown here is derived from an EMBL/GenBank/DDBJ whole genome shotgun (WGS) entry which is preliminary data.</text>
</comment>
<dbReference type="PROSITE" id="PS01124">
    <property type="entry name" value="HTH_ARAC_FAMILY_2"/>
    <property type="match status" value="1"/>
</dbReference>
<dbReference type="InterPro" id="IPR018060">
    <property type="entry name" value="HTH_AraC"/>
</dbReference>
<gene>
    <name evidence="5" type="ORF">HNR48_002110</name>
</gene>
<keyword evidence="1" id="KW-0805">Transcription regulation</keyword>
<dbReference type="Proteomes" id="UP000528457">
    <property type="component" value="Unassembled WGS sequence"/>
</dbReference>
<dbReference type="GO" id="GO:0003700">
    <property type="term" value="F:DNA-binding transcription factor activity"/>
    <property type="evidence" value="ECO:0007669"/>
    <property type="project" value="InterPro"/>
</dbReference>
<feature type="domain" description="HTH araC/xylS-type" evidence="4">
    <location>
        <begin position="242"/>
        <end position="339"/>
    </location>
</feature>
<dbReference type="RefSeq" id="WP_166844847.1">
    <property type="nucleotide sequence ID" value="NZ_JAAONY010000002.1"/>
</dbReference>
<dbReference type="Pfam" id="PF12833">
    <property type="entry name" value="HTH_18"/>
    <property type="match status" value="1"/>
</dbReference>
<dbReference type="GO" id="GO:0005829">
    <property type="term" value="C:cytosol"/>
    <property type="evidence" value="ECO:0007669"/>
    <property type="project" value="TreeGrafter"/>
</dbReference>
<dbReference type="PANTHER" id="PTHR47894">
    <property type="entry name" value="HTH-TYPE TRANSCRIPTIONAL REGULATOR GADX"/>
    <property type="match status" value="1"/>
</dbReference>
<evidence type="ECO:0000256" key="1">
    <source>
        <dbReference type="ARBA" id="ARBA00023015"/>
    </source>
</evidence>
<dbReference type="InParanoid" id="A0A7X0JT72"/>
<dbReference type="PRINTS" id="PR00032">
    <property type="entry name" value="HTHARAC"/>
</dbReference>
<dbReference type="SUPFAM" id="SSF46689">
    <property type="entry name" value="Homeodomain-like"/>
    <property type="match status" value="1"/>
</dbReference>
<proteinExistence type="predicted"/>
<organism evidence="5 6">
    <name type="scientific">Pseudoteredinibacter isoporae</name>
    <dbReference type="NCBI Taxonomy" id="570281"/>
    <lineage>
        <taxon>Bacteria</taxon>
        <taxon>Pseudomonadati</taxon>
        <taxon>Pseudomonadota</taxon>
        <taxon>Gammaproteobacteria</taxon>
        <taxon>Cellvibrionales</taxon>
        <taxon>Cellvibrionaceae</taxon>
        <taxon>Pseudoteredinibacter</taxon>
    </lineage>
</organism>
<reference evidence="5 6" key="1">
    <citation type="submission" date="2020-08" db="EMBL/GenBank/DDBJ databases">
        <title>Genomic Encyclopedia of Type Strains, Phase IV (KMG-IV): sequencing the most valuable type-strain genomes for metagenomic binning, comparative biology and taxonomic classification.</title>
        <authorList>
            <person name="Goeker M."/>
        </authorList>
    </citation>
    <scope>NUCLEOTIDE SEQUENCE [LARGE SCALE GENOMIC DNA]</scope>
    <source>
        <strain evidence="5 6">DSM 22368</strain>
    </source>
</reference>
<dbReference type="GO" id="GO:0000976">
    <property type="term" value="F:transcription cis-regulatory region binding"/>
    <property type="evidence" value="ECO:0007669"/>
    <property type="project" value="TreeGrafter"/>
</dbReference>
<dbReference type="InterPro" id="IPR032687">
    <property type="entry name" value="AraC-type_N"/>
</dbReference>
<evidence type="ECO:0000256" key="2">
    <source>
        <dbReference type="ARBA" id="ARBA00023125"/>
    </source>
</evidence>
<dbReference type="Gene3D" id="1.10.10.60">
    <property type="entry name" value="Homeodomain-like"/>
    <property type="match status" value="1"/>
</dbReference>
<dbReference type="AlphaFoldDB" id="A0A7X0JT72"/>
<keyword evidence="3" id="KW-0804">Transcription</keyword>
<dbReference type="InterPro" id="IPR009057">
    <property type="entry name" value="Homeodomain-like_sf"/>
</dbReference>
<dbReference type="SMART" id="SM00342">
    <property type="entry name" value="HTH_ARAC"/>
    <property type="match status" value="1"/>
</dbReference>
<keyword evidence="2 5" id="KW-0238">DNA-binding</keyword>
<evidence type="ECO:0000259" key="4">
    <source>
        <dbReference type="PROSITE" id="PS01124"/>
    </source>
</evidence>
<dbReference type="InterPro" id="IPR020449">
    <property type="entry name" value="Tscrpt_reg_AraC-type_HTH"/>
</dbReference>